<proteinExistence type="predicted"/>
<name>A0AAE1Z8A7_SCHME</name>
<dbReference type="AlphaFoldDB" id="A0AAE1Z8A7"/>
<gene>
    <name evidence="2" type="ORF">MN116_006656</name>
</gene>
<reference evidence="2" key="1">
    <citation type="submission" date="2022-04" db="EMBL/GenBank/DDBJ databases">
        <authorList>
            <person name="Xu L."/>
            <person name="Lv Z."/>
        </authorList>
    </citation>
    <scope>NUCLEOTIDE SEQUENCE</scope>
    <source>
        <strain evidence="2">LV_2022a</strain>
    </source>
</reference>
<dbReference type="Proteomes" id="UP001292079">
    <property type="component" value="Unassembled WGS sequence"/>
</dbReference>
<organism evidence="2 3">
    <name type="scientific">Schistosoma mekongi</name>
    <name type="common">Parasitic worm</name>
    <dbReference type="NCBI Taxonomy" id="38744"/>
    <lineage>
        <taxon>Eukaryota</taxon>
        <taxon>Metazoa</taxon>
        <taxon>Spiralia</taxon>
        <taxon>Lophotrochozoa</taxon>
        <taxon>Platyhelminthes</taxon>
        <taxon>Trematoda</taxon>
        <taxon>Digenea</taxon>
        <taxon>Strigeidida</taxon>
        <taxon>Schistosomatoidea</taxon>
        <taxon>Schistosomatidae</taxon>
        <taxon>Schistosoma</taxon>
    </lineage>
</organism>
<feature type="compositionally biased region" description="Basic residues" evidence="1">
    <location>
        <begin position="1"/>
        <end position="12"/>
    </location>
</feature>
<protein>
    <submittedName>
        <fullName evidence="2">Uncharacterized protein</fullName>
    </submittedName>
</protein>
<evidence type="ECO:0000313" key="3">
    <source>
        <dbReference type="Proteomes" id="UP001292079"/>
    </source>
</evidence>
<evidence type="ECO:0000256" key="1">
    <source>
        <dbReference type="SAM" id="MobiDB-lite"/>
    </source>
</evidence>
<reference evidence="2" key="2">
    <citation type="journal article" date="2023" name="Infect Dis Poverty">
        <title>Chromosome-scale genome of the human blood fluke Schistosoma mekongi and its implications for public health.</title>
        <authorList>
            <person name="Zhou M."/>
            <person name="Xu L."/>
            <person name="Xu D."/>
            <person name="Chen W."/>
            <person name="Khan J."/>
            <person name="Hu Y."/>
            <person name="Huang H."/>
            <person name="Wei H."/>
            <person name="Zhang Y."/>
            <person name="Chusongsang P."/>
            <person name="Tanasarnprasert K."/>
            <person name="Hu X."/>
            <person name="Limpanont Y."/>
            <person name="Lv Z."/>
        </authorList>
    </citation>
    <scope>NUCLEOTIDE SEQUENCE</scope>
    <source>
        <strain evidence="2">LV_2022a</strain>
    </source>
</reference>
<feature type="region of interest" description="Disordered" evidence="1">
    <location>
        <begin position="1"/>
        <end position="26"/>
    </location>
</feature>
<evidence type="ECO:0000313" key="2">
    <source>
        <dbReference type="EMBL" id="KAK4469067.1"/>
    </source>
</evidence>
<dbReference type="EMBL" id="JALJAT010000005">
    <property type="protein sequence ID" value="KAK4469067.1"/>
    <property type="molecule type" value="Genomic_DNA"/>
</dbReference>
<sequence>MLIKLKIHKSHSKSTNDNHQSNKRKRTTLIQTKTNENLIKSNQHLNQKIETFKDNLMKHFQCKTITQFKCFNWSTIPNSEMKRSHLNYVTPKNIVIQSQL</sequence>
<comment type="caution">
    <text evidence="2">The sequence shown here is derived from an EMBL/GenBank/DDBJ whole genome shotgun (WGS) entry which is preliminary data.</text>
</comment>
<keyword evidence="3" id="KW-1185">Reference proteome</keyword>
<accession>A0AAE1Z8A7</accession>